<proteinExistence type="predicted"/>
<dbReference type="AlphaFoldDB" id="A0AAV8QDR4"/>
<accession>A0AAV8QDR4</accession>
<sequence>MLVKICYAFILFDDGVRRSVAGHFRARHKSSPVAIYHSTRSSAPSSIKSSEANSLLRHLTAWPTAASFTRGFLDQRKPIHRCHPHKPPAANLVSVEQFAQIGFPVLLVVVGKSTSHRQIWTLESSSLVEHDTVPFRQPNGFRR</sequence>
<comment type="caution">
    <text evidence="1">The sequence shown here is derived from an EMBL/GenBank/DDBJ whole genome shotgun (WGS) entry which is preliminary data.</text>
</comment>
<organism evidence="1 2">
    <name type="scientific">Ensete ventricosum</name>
    <name type="common">Abyssinian banana</name>
    <name type="synonym">Musa ensete</name>
    <dbReference type="NCBI Taxonomy" id="4639"/>
    <lineage>
        <taxon>Eukaryota</taxon>
        <taxon>Viridiplantae</taxon>
        <taxon>Streptophyta</taxon>
        <taxon>Embryophyta</taxon>
        <taxon>Tracheophyta</taxon>
        <taxon>Spermatophyta</taxon>
        <taxon>Magnoliopsida</taxon>
        <taxon>Liliopsida</taxon>
        <taxon>Zingiberales</taxon>
        <taxon>Musaceae</taxon>
        <taxon>Ensete</taxon>
    </lineage>
</organism>
<name>A0AAV8QDR4_ENSVE</name>
<keyword evidence="2" id="KW-1185">Reference proteome</keyword>
<reference evidence="1 2" key="1">
    <citation type="submission" date="2022-12" db="EMBL/GenBank/DDBJ databases">
        <title>Chromosome-scale assembly of the Ensete ventricosum genome.</title>
        <authorList>
            <person name="Dussert Y."/>
            <person name="Stocks J."/>
            <person name="Wendawek A."/>
            <person name="Woldeyes F."/>
            <person name="Nichols R.A."/>
            <person name="Borrell J.S."/>
        </authorList>
    </citation>
    <scope>NUCLEOTIDE SEQUENCE [LARGE SCALE GENOMIC DNA]</scope>
    <source>
        <strain evidence="2">cv. Maze</strain>
        <tissue evidence="1">Seeds</tissue>
    </source>
</reference>
<dbReference type="EMBL" id="JAQQAF010000008">
    <property type="protein sequence ID" value="KAJ8467778.1"/>
    <property type="molecule type" value="Genomic_DNA"/>
</dbReference>
<evidence type="ECO:0000313" key="2">
    <source>
        <dbReference type="Proteomes" id="UP001222027"/>
    </source>
</evidence>
<protein>
    <submittedName>
        <fullName evidence="1">Uncharacterized protein</fullName>
    </submittedName>
</protein>
<evidence type="ECO:0000313" key="1">
    <source>
        <dbReference type="EMBL" id="KAJ8467778.1"/>
    </source>
</evidence>
<dbReference type="Proteomes" id="UP001222027">
    <property type="component" value="Unassembled WGS sequence"/>
</dbReference>
<gene>
    <name evidence="1" type="ORF">OPV22_030330</name>
</gene>